<reference evidence="21" key="1">
    <citation type="submission" date="2025-08" db="UniProtKB">
        <authorList>
            <consortium name="RefSeq"/>
        </authorList>
    </citation>
    <scope>IDENTIFICATION</scope>
</reference>
<dbReference type="FunFam" id="3.30.160.60:FF:000410">
    <property type="entry name" value="Zinc finger protein 777"/>
    <property type="match status" value="1"/>
</dbReference>
<dbReference type="GeneID" id="108508210"/>
<sequence length="1235" mass="140057">MAEWAPAQVQEWNMEAPHLMPLQPPLLPERAHVREAQLHSAEASLWTVVATVQAMERKIDLLATRLLSLEGRSGTAEKKLLDCEKTAMEFGNQLESKWAVLGTLIQEYGLLQRRLENVENLLKNRNFWVLRLPPGPRGEVPKVPVAFNDASFSFSEEEWKSLNEWQKELYRHIMKGNYEAVISMDAAISKPDMLSRIEQGEDPNAEEQEDSEAGETPTDPSSEFFFPGPDESSWGKYEETLAESHEGSEEEESMEVPGTYEQPCDEEGPESLELPRSLAGKWEDVFSGPEEEMQSSSKSQSGSDPQQRTAAGNGLRRSVRRRRDLAKKDPPEEGAAEKGPYICCECGESFLDKQLFATHQKAHAREEACTSLERGEGPWQKSKPKGQGSSRSKPSKRPDGDKGSGFKYGLVRHQVNNMVERPYTCSQCKESFSLEVSLILHQKLHTGKGDGPLTCTYCGKDFRDLSKAIRHQRIHTGERPYQCTECGKSFIRRDHLLKHWRVHTGETPYQCPVCGKHFRYKESLNCHQKIHSRNPRPTEDSQLGLESAGTQTKHFCVKKETTQYSLALLLAVVWELFQAPEPVRPRCPSPLRPPAGPERTSERETQTAELSLTVVAAVQAVERKVDSHSTRLLDLEGRTGMAEKKLIDCEKTAAELGNQLESKCAALGTLIQEYGLLQRRLENMENLLKNRNFWILRLPPGRKGEVPKVPVTFDDVSVYFNDKEWEKLEEWQKELYKNVMKGNYESLISLDYAISKPGVLSQIEQGEESRGRSEQDLEESEIITDATAAGIRVVIKTEELLPEDSPENPELHGMSGQSEGSFQSPDEEAACESPYGSVSPPRDLPGTSLGDSSEYGADFNEIQRVIVHHGSCTEDGIVIKTEEEEEDDPDTLEPCAMFSGRAEPPAFPSHEAGLGCEAQCSSKAQPRGLAARVRKPSACERDPGEMKAASAQQRNRTRERPYICPECGKSFMLKINFMIHQRNHLKEGPYECHECDLSFRNKQQFLLHQRSHTRRGVGVPRRPEHGLKPPARPPPPGKPYKCSECESSFSHKSSLSKHQITHVGERPFTCGECRRSFRLQISLLMHQRIHAGKNEMAFLCPQCGKNFTRPSHLLRHQRTHTGERPYQCSQCEKTFSEKSKLTNHYRIHTRERPHACAVCGKGFIRKHHLLEHQRIHTGERPYHCTECGKNFTQKHHLLEHQRAHTGERPYPCTECTKCFRYKQSLKYHLRTHMGE</sequence>
<name>A0A6J0IZY0_9PASS</name>
<evidence type="ECO:0000256" key="6">
    <source>
        <dbReference type="ARBA" id="ARBA00022723"/>
    </source>
</evidence>
<dbReference type="SUPFAM" id="SSF57667">
    <property type="entry name" value="beta-beta-alpha zinc fingers"/>
    <property type="match status" value="9"/>
</dbReference>
<dbReference type="InterPro" id="IPR036051">
    <property type="entry name" value="KRAB_dom_sf"/>
</dbReference>
<keyword evidence="5" id="KW-0597">Phosphoprotein</keyword>
<dbReference type="SUPFAM" id="SSF57997">
    <property type="entry name" value="Tropomyosin"/>
    <property type="match status" value="1"/>
</dbReference>
<organism evidence="20 21">
    <name type="scientific">Lepidothrix coronata</name>
    <name type="common">blue-crowned manakin</name>
    <dbReference type="NCBI Taxonomy" id="321398"/>
    <lineage>
        <taxon>Eukaryota</taxon>
        <taxon>Metazoa</taxon>
        <taxon>Chordata</taxon>
        <taxon>Craniata</taxon>
        <taxon>Vertebrata</taxon>
        <taxon>Euteleostomi</taxon>
        <taxon>Archelosauria</taxon>
        <taxon>Archosauria</taxon>
        <taxon>Dinosauria</taxon>
        <taxon>Saurischia</taxon>
        <taxon>Theropoda</taxon>
        <taxon>Coelurosauria</taxon>
        <taxon>Aves</taxon>
        <taxon>Neognathae</taxon>
        <taxon>Neoaves</taxon>
        <taxon>Telluraves</taxon>
        <taxon>Australaves</taxon>
        <taxon>Passeriformes</taxon>
        <taxon>Pipridae</taxon>
        <taxon>Lepidothrix</taxon>
    </lineage>
</organism>
<accession>A0A6J0IZY0</accession>
<evidence type="ECO:0000313" key="21">
    <source>
        <dbReference type="RefSeq" id="XP_017692318.1"/>
    </source>
</evidence>
<dbReference type="SMART" id="SM00349">
    <property type="entry name" value="KRAB"/>
    <property type="match status" value="2"/>
</dbReference>
<keyword evidence="8 15" id="KW-0863">Zinc-finger</keyword>
<dbReference type="FunFam" id="3.30.160.60:FF:000193">
    <property type="entry name" value="Zinc finger protein 300"/>
    <property type="match status" value="1"/>
</dbReference>
<dbReference type="PANTHER" id="PTHR24399">
    <property type="entry name" value="ZINC FINGER AND BTB DOMAIN-CONTAINING"/>
    <property type="match status" value="1"/>
</dbReference>
<evidence type="ECO:0000256" key="1">
    <source>
        <dbReference type="ARBA" id="ARBA00003767"/>
    </source>
</evidence>
<evidence type="ECO:0000259" key="19">
    <source>
        <dbReference type="PROSITE" id="PS50806"/>
    </source>
</evidence>
<protein>
    <submittedName>
        <fullName evidence="21">Uncharacterized protein LOC108508210</fullName>
    </submittedName>
</protein>
<dbReference type="Pfam" id="PF00096">
    <property type="entry name" value="zf-C2H2"/>
    <property type="match status" value="12"/>
</dbReference>
<feature type="domain" description="C2H2-type" evidence="17">
    <location>
        <begin position="423"/>
        <end position="450"/>
    </location>
</feature>
<evidence type="ECO:0000256" key="15">
    <source>
        <dbReference type="PROSITE-ProRule" id="PRU00042"/>
    </source>
</evidence>
<feature type="domain" description="C2H2-type" evidence="17">
    <location>
        <begin position="453"/>
        <end position="480"/>
    </location>
</feature>
<feature type="domain" description="C2H2-type" evidence="17">
    <location>
        <begin position="1098"/>
        <end position="1125"/>
    </location>
</feature>
<dbReference type="FunFam" id="3.30.160.60:FF:000690">
    <property type="entry name" value="Zinc finger protein 354C"/>
    <property type="match status" value="1"/>
</dbReference>
<evidence type="ECO:0000259" key="18">
    <source>
        <dbReference type="PROSITE" id="PS50805"/>
    </source>
</evidence>
<feature type="domain" description="C2H2-type" evidence="17">
    <location>
        <begin position="509"/>
        <end position="536"/>
    </location>
</feature>
<proteinExistence type="inferred from homology"/>
<dbReference type="FunFam" id="3.30.160.60:FF:000414">
    <property type="entry name" value="Zinc finger protein 398"/>
    <property type="match status" value="1"/>
</dbReference>
<keyword evidence="20" id="KW-1185">Reference proteome</keyword>
<dbReference type="FunFam" id="3.30.160.60:FF:000617">
    <property type="entry name" value="Zinc finger protein 777"/>
    <property type="match status" value="1"/>
</dbReference>
<feature type="domain" description="C2H2-type" evidence="17">
    <location>
        <begin position="341"/>
        <end position="368"/>
    </location>
</feature>
<evidence type="ECO:0000256" key="10">
    <source>
        <dbReference type="ARBA" id="ARBA00022843"/>
    </source>
</evidence>
<evidence type="ECO:0000256" key="14">
    <source>
        <dbReference type="ARBA" id="ARBA00023242"/>
    </source>
</evidence>
<feature type="domain" description="KRAB" evidence="18">
    <location>
        <begin position="711"/>
        <end position="782"/>
    </location>
</feature>
<dbReference type="FunFam" id="3.30.160.60:FF:000065">
    <property type="entry name" value="B-cell CLL/lymphoma 6, member B"/>
    <property type="match status" value="1"/>
</dbReference>
<feature type="domain" description="C2H2-type" evidence="17">
    <location>
        <begin position="1040"/>
        <end position="1067"/>
    </location>
</feature>
<dbReference type="SMART" id="SM00355">
    <property type="entry name" value="ZnF_C2H2"/>
    <property type="match status" value="14"/>
</dbReference>
<dbReference type="AlphaFoldDB" id="A0A6J0IZY0"/>
<feature type="region of interest" description="Disordered" evidence="16">
    <location>
        <begin position="763"/>
        <end position="783"/>
    </location>
</feature>
<dbReference type="SUPFAM" id="SSF109640">
    <property type="entry name" value="KRAB domain (Kruppel-associated box)"/>
    <property type="match status" value="2"/>
</dbReference>
<dbReference type="FunFam" id="3.30.160.60:FF:001506">
    <property type="entry name" value="Zinc finger protein"/>
    <property type="match status" value="1"/>
</dbReference>
<dbReference type="PROSITE" id="PS50806">
    <property type="entry name" value="KRAB_RELATED"/>
    <property type="match status" value="1"/>
</dbReference>
<feature type="region of interest" description="Disordered" evidence="16">
    <location>
        <begin position="1009"/>
        <end position="1039"/>
    </location>
</feature>
<feature type="region of interest" description="Disordered" evidence="16">
    <location>
        <begin position="201"/>
        <end position="338"/>
    </location>
</feature>
<keyword evidence="9" id="KW-0862">Zinc</keyword>
<feature type="domain" description="KRAB" evidence="18">
    <location>
        <begin position="145"/>
        <end position="216"/>
    </location>
</feature>
<dbReference type="PANTHER" id="PTHR24399:SF54">
    <property type="entry name" value="GASTRULA ZINC FINGER PROTEIN XLCGF26.1-LIKE-RELATED"/>
    <property type="match status" value="1"/>
</dbReference>
<dbReference type="PROSITE" id="PS50805">
    <property type="entry name" value="KRAB"/>
    <property type="match status" value="2"/>
</dbReference>
<evidence type="ECO:0000256" key="12">
    <source>
        <dbReference type="ARBA" id="ARBA00023125"/>
    </source>
</evidence>
<keyword evidence="14" id="KW-0539">Nucleus</keyword>
<evidence type="ECO:0000256" key="3">
    <source>
        <dbReference type="ARBA" id="ARBA00006991"/>
    </source>
</evidence>
<dbReference type="Gene3D" id="3.30.160.60">
    <property type="entry name" value="Classic Zinc Finger"/>
    <property type="match status" value="13"/>
</dbReference>
<dbReference type="FunFam" id="3.30.160.60:FF:000363">
    <property type="entry name" value="Zinc finger protein 239"/>
    <property type="match status" value="1"/>
</dbReference>
<keyword evidence="11" id="KW-0805">Transcription regulation</keyword>
<feature type="region of interest" description="Disordered" evidence="16">
    <location>
        <begin position="368"/>
        <end position="407"/>
    </location>
</feature>
<keyword evidence="12" id="KW-0238">DNA-binding</keyword>
<dbReference type="Pfam" id="PF01352">
    <property type="entry name" value="KRAB"/>
    <property type="match status" value="2"/>
</dbReference>
<feature type="compositionally biased region" description="Low complexity" evidence="16">
    <location>
        <begin position="294"/>
        <end position="307"/>
    </location>
</feature>
<feature type="domain" description="C2H2-type" evidence="17">
    <location>
        <begin position="1182"/>
        <end position="1209"/>
    </location>
</feature>
<keyword evidence="10" id="KW-0832">Ubl conjugation</keyword>
<evidence type="ECO:0000256" key="9">
    <source>
        <dbReference type="ARBA" id="ARBA00022833"/>
    </source>
</evidence>
<dbReference type="InterPro" id="IPR003655">
    <property type="entry name" value="aKRAB"/>
</dbReference>
<feature type="region of interest" description="Disordered" evidence="16">
    <location>
        <begin position="801"/>
        <end position="855"/>
    </location>
</feature>
<feature type="domain" description="C2H2-type" evidence="17">
    <location>
        <begin position="990"/>
        <end position="1017"/>
    </location>
</feature>
<gene>
    <name evidence="21" type="primary">LOC108508210</name>
</gene>
<evidence type="ECO:0000256" key="7">
    <source>
        <dbReference type="ARBA" id="ARBA00022737"/>
    </source>
</evidence>
<evidence type="ECO:0000256" key="11">
    <source>
        <dbReference type="ARBA" id="ARBA00023015"/>
    </source>
</evidence>
<dbReference type="FunFam" id="3.30.160.60:FF:001602">
    <property type="entry name" value="Zinc finger protein 490"/>
    <property type="match status" value="1"/>
</dbReference>
<feature type="domain" description="C2H2-type" evidence="17">
    <location>
        <begin position="481"/>
        <end position="508"/>
    </location>
</feature>
<comment type="similarity">
    <text evidence="3">Belongs to the krueppel C2H2-type zinc-finger protein family.</text>
</comment>
<feature type="domain" description="KRAB-related" evidence="19">
    <location>
        <begin position="708"/>
        <end position="772"/>
    </location>
</feature>
<keyword evidence="7" id="KW-0677">Repeat</keyword>
<dbReference type="GO" id="GO:0008270">
    <property type="term" value="F:zinc ion binding"/>
    <property type="evidence" value="ECO:0007669"/>
    <property type="project" value="UniProtKB-KW"/>
</dbReference>
<keyword evidence="6" id="KW-0479">Metal-binding</keyword>
<dbReference type="FunFam" id="3.30.160.60:FF:002110">
    <property type="entry name" value="Zinc finger protein 1053"/>
    <property type="match status" value="1"/>
</dbReference>
<dbReference type="PROSITE" id="PS50157">
    <property type="entry name" value="ZINC_FINGER_C2H2_2"/>
    <property type="match status" value="14"/>
</dbReference>
<dbReference type="InterPro" id="IPR036236">
    <property type="entry name" value="Znf_C2H2_sf"/>
</dbReference>
<dbReference type="Gene3D" id="6.10.140.140">
    <property type="match status" value="2"/>
</dbReference>
<feature type="domain" description="C2H2-type" evidence="17">
    <location>
        <begin position="962"/>
        <end position="989"/>
    </location>
</feature>
<feature type="compositionally biased region" description="Pro residues" evidence="16">
    <location>
        <begin position="585"/>
        <end position="596"/>
    </location>
</feature>
<feature type="domain" description="C2H2-type" evidence="17">
    <location>
        <begin position="1068"/>
        <end position="1095"/>
    </location>
</feature>
<evidence type="ECO:0000256" key="13">
    <source>
        <dbReference type="ARBA" id="ARBA00023163"/>
    </source>
</evidence>
<dbReference type="OrthoDB" id="654211at2759"/>
<feature type="domain" description="C2H2-type" evidence="17">
    <location>
        <begin position="1126"/>
        <end position="1153"/>
    </location>
</feature>
<feature type="compositionally biased region" description="Acidic residues" evidence="16">
    <location>
        <begin position="201"/>
        <end position="213"/>
    </location>
</feature>
<evidence type="ECO:0000259" key="17">
    <source>
        <dbReference type="PROSITE" id="PS50157"/>
    </source>
</evidence>
<dbReference type="FunFam" id="3.30.160.60:FF:002343">
    <property type="entry name" value="Zinc finger protein 33A"/>
    <property type="match status" value="1"/>
</dbReference>
<evidence type="ECO:0000256" key="5">
    <source>
        <dbReference type="ARBA" id="ARBA00022553"/>
    </source>
</evidence>
<dbReference type="GO" id="GO:0001227">
    <property type="term" value="F:DNA-binding transcription repressor activity, RNA polymerase II-specific"/>
    <property type="evidence" value="ECO:0007669"/>
    <property type="project" value="TreeGrafter"/>
</dbReference>
<comment type="subcellular location">
    <subcellularLocation>
        <location evidence="2">Nucleus</location>
    </subcellularLocation>
</comment>
<dbReference type="FunFam" id="3.30.160.60:FF:000540">
    <property type="entry name" value="zinc finger protein 263 isoform X1"/>
    <property type="match status" value="1"/>
</dbReference>
<dbReference type="GO" id="GO:0002682">
    <property type="term" value="P:regulation of immune system process"/>
    <property type="evidence" value="ECO:0007669"/>
    <property type="project" value="TreeGrafter"/>
</dbReference>
<feature type="domain" description="C2H2-type" evidence="17">
    <location>
        <begin position="1210"/>
        <end position="1235"/>
    </location>
</feature>
<evidence type="ECO:0000256" key="4">
    <source>
        <dbReference type="ARBA" id="ARBA00022499"/>
    </source>
</evidence>
<feature type="compositionally biased region" description="Polar residues" evidence="16">
    <location>
        <begin position="815"/>
        <end position="824"/>
    </location>
</feature>
<feature type="compositionally biased region" description="Basic and acidic residues" evidence="16">
    <location>
        <begin position="236"/>
        <end position="247"/>
    </location>
</feature>
<dbReference type="GO" id="GO:0000978">
    <property type="term" value="F:RNA polymerase II cis-regulatory region sequence-specific DNA binding"/>
    <property type="evidence" value="ECO:0007669"/>
    <property type="project" value="TreeGrafter"/>
</dbReference>
<dbReference type="GO" id="GO:0005654">
    <property type="term" value="C:nucleoplasm"/>
    <property type="evidence" value="ECO:0007669"/>
    <property type="project" value="TreeGrafter"/>
</dbReference>
<evidence type="ECO:0000256" key="8">
    <source>
        <dbReference type="ARBA" id="ARBA00022771"/>
    </source>
</evidence>
<feature type="domain" description="C2H2-type" evidence="17">
    <location>
        <begin position="1154"/>
        <end position="1181"/>
    </location>
</feature>
<feature type="region of interest" description="Disordered" evidence="16">
    <location>
        <begin position="584"/>
        <end position="606"/>
    </location>
</feature>
<dbReference type="PROSITE" id="PS00028">
    <property type="entry name" value="ZINC_FINGER_C2H2_1"/>
    <property type="match status" value="14"/>
</dbReference>
<evidence type="ECO:0000256" key="16">
    <source>
        <dbReference type="SAM" id="MobiDB-lite"/>
    </source>
</evidence>
<dbReference type="CDD" id="cd07765">
    <property type="entry name" value="KRAB_A-box"/>
    <property type="match status" value="2"/>
</dbReference>
<dbReference type="Proteomes" id="UP000504624">
    <property type="component" value="Unplaced"/>
</dbReference>
<dbReference type="InterPro" id="IPR001909">
    <property type="entry name" value="KRAB"/>
</dbReference>
<dbReference type="GO" id="GO:0001817">
    <property type="term" value="P:regulation of cytokine production"/>
    <property type="evidence" value="ECO:0007669"/>
    <property type="project" value="TreeGrafter"/>
</dbReference>
<dbReference type="InterPro" id="IPR013087">
    <property type="entry name" value="Znf_C2H2_type"/>
</dbReference>
<keyword evidence="13" id="KW-0804">Transcription</keyword>
<dbReference type="FunFam" id="3.30.160.60:FF:001119">
    <property type="entry name" value="zinc finger protein 408"/>
    <property type="match status" value="1"/>
</dbReference>
<keyword evidence="4" id="KW-1017">Isopeptide bond</keyword>
<evidence type="ECO:0000256" key="2">
    <source>
        <dbReference type="ARBA" id="ARBA00004123"/>
    </source>
</evidence>
<dbReference type="RefSeq" id="XP_017692318.1">
    <property type="nucleotide sequence ID" value="XM_017836829.1"/>
</dbReference>
<evidence type="ECO:0000313" key="20">
    <source>
        <dbReference type="Proteomes" id="UP000504624"/>
    </source>
</evidence>
<comment type="function">
    <text evidence="1">May be involved in transcriptional regulation.</text>
</comment>